<keyword evidence="3" id="KW-0067">ATP-binding</keyword>
<evidence type="ECO:0000256" key="4">
    <source>
        <dbReference type="SAM" id="MobiDB-lite"/>
    </source>
</evidence>
<dbReference type="EMBL" id="CH408029">
    <property type="protein sequence ID" value="EAQ92145.1"/>
    <property type="molecule type" value="Genomic_DNA"/>
</dbReference>
<evidence type="ECO:0000256" key="3">
    <source>
        <dbReference type="ARBA" id="ARBA00022806"/>
    </source>
</evidence>
<evidence type="ECO:0000256" key="1">
    <source>
        <dbReference type="ARBA" id="ARBA00004123"/>
    </source>
</evidence>
<reference evidence="7" key="1">
    <citation type="journal article" date="2015" name="Genome Announc.">
        <title>Draft genome sequence of the cellulolytic fungus Chaetomium globosum.</title>
        <authorList>
            <person name="Cuomo C.A."/>
            <person name="Untereiner W.A."/>
            <person name="Ma L.-J."/>
            <person name="Grabherr M."/>
            <person name="Birren B.W."/>
        </authorList>
    </citation>
    <scope>NUCLEOTIDE SEQUENCE [LARGE SCALE GENOMIC DNA]</scope>
    <source>
        <strain evidence="7">ATCC 6205 / CBS 148.51 / DSM 1962 / NBRC 6347 / NRRL 1970</strain>
    </source>
</reference>
<dbReference type="GeneID" id="4387946"/>
<feature type="domain" description="Rad54 N-terminal" evidence="5">
    <location>
        <begin position="63"/>
        <end position="231"/>
    </location>
</feature>
<proteinExistence type="inferred from homology"/>
<dbReference type="Pfam" id="PF08658">
    <property type="entry name" value="Rad54_N"/>
    <property type="match status" value="1"/>
</dbReference>
<dbReference type="InterPro" id="IPR013967">
    <property type="entry name" value="Rad54_N"/>
</dbReference>
<feature type="compositionally biased region" description="Basic and acidic residues" evidence="4">
    <location>
        <begin position="190"/>
        <end position="213"/>
    </location>
</feature>
<keyword evidence="3" id="KW-0378">Hydrolase</keyword>
<dbReference type="VEuPathDB" id="FungiDB:CHGG_00380"/>
<organism evidence="6 7">
    <name type="scientific">Chaetomium globosum (strain ATCC 6205 / CBS 148.51 / DSM 1962 / NBRC 6347 / NRRL 1970)</name>
    <name type="common">Soil fungus</name>
    <dbReference type="NCBI Taxonomy" id="306901"/>
    <lineage>
        <taxon>Eukaryota</taxon>
        <taxon>Fungi</taxon>
        <taxon>Dikarya</taxon>
        <taxon>Ascomycota</taxon>
        <taxon>Pezizomycotina</taxon>
        <taxon>Sordariomycetes</taxon>
        <taxon>Sordariomycetidae</taxon>
        <taxon>Sordariales</taxon>
        <taxon>Chaetomiaceae</taxon>
        <taxon>Chaetomium</taxon>
    </lineage>
</organism>
<dbReference type="GO" id="GO:0004386">
    <property type="term" value="F:helicase activity"/>
    <property type="evidence" value="ECO:0007669"/>
    <property type="project" value="UniProtKB-KW"/>
</dbReference>
<evidence type="ECO:0000313" key="6">
    <source>
        <dbReference type="EMBL" id="EAQ92145.1"/>
    </source>
</evidence>
<dbReference type="HOGENOM" id="CLU_094268_0_0_1"/>
<dbReference type="RefSeq" id="XP_001219601.1">
    <property type="nucleotide sequence ID" value="XM_001219600.1"/>
</dbReference>
<gene>
    <name evidence="6" type="ORF">CHGG_00380</name>
</gene>
<dbReference type="GO" id="GO:0016817">
    <property type="term" value="F:hydrolase activity, acting on acid anhydrides"/>
    <property type="evidence" value="ECO:0007669"/>
    <property type="project" value="InterPro"/>
</dbReference>
<comment type="similarity">
    <text evidence="2">Belongs to the SNF2/RAD54 helicase family.</text>
</comment>
<dbReference type="OrthoDB" id="413460at2759"/>
<keyword evidence="7" id="KW-1185">Reference proteome</keyword>
<evidence type="ECO:0000256" key="2">
    <source>
        <dbReference type="ARBA" id="ARBA00007025"/>
    </source>
</evidence>
<evidence type="ECO:0000259" key="5">
    <source>
        <dbReference type="Pfam" id="PF08658"/>
    </source>
</evidence>
<keyword evidence="3" id="KW-0547">Nucleotide-binding</keyword>
<feature type="region of interest" description="Disordered" evidence="4">
    <location>
        <begin position="189"/>
        <end position="218"/>
    </location>
</feature>
<keyword evidence="3" id="KW-0347">Helicase</keyword>
<dbReference type="GO" id="GO:0005634">
    <property type="term" value="C:nucleus"/>
    <property type="evidence" value="ECO:0007669"/>
    <property type="project" value="UniProtKB-SubCell"/>
</dbReference>
<dbReference type="eggNOG" id="KOG0390">
    <property type="taxonomic scope" value="Eukaryota"/>
</dbReference>
<sequence length="258" mass="28508">MVGWSHLPVGGNTYGNETLWMNIVVCKGQLNTRVNMTVSTSTTPATPAANKENLVSRSRFPTPQSLDRLHRPFKCPGSATRTVATDRPARKRRRVDYGGADGEADADKPYTNADRLALANRDANRFPVFKAKDKDTIFRKAFSVPFVNKDNAAYNPNRPPPTLGLRQGAVFVAKPLHDPCGEFAIVLHDPTVDDKPKETSTPEEKQKEAEAPPKLDAPLMHKSLAEILGIKKKVEGEHPRVPVVIDPRLAKVLRPHLD</sequence>
<comment type="subcellular location">
    <subcellularLocation>
        <location evidence="1">Nucleus</location>
    </subcellularLocation>
</comment>
<protein>
    <recommendedName>
        <fullName evidence="5">Rad54 N-terminal domain-containing protein</fullName>
    </recommendedName>
</protein>
<dbReference type="InParanoid" id="Q2HHC4"/>
<evidence type="ECO:0000313" key="7">
    <source>
        <dbReference type="Proteomes" id="UP000001056"/>
    </source>
</evidence>
<dbReference type="AlphaFoldDB" id="Q2HHC4"/>
<accession>Q2HHC4</accession>
<name>Q2HHC4_CHAGB</name>
<dbReference type="Proteomes" id="UP000001056">
    <property type="component" value="Unassembled WGS sequence"/>
</dbReference>
<dbReference type="STRING" id="306901.Q2HHC4"/>